<dbReference type="AlphaFoldDB" id="A0A1I7HF35"/>
<dbReference type="Pfam" id="PF06689">
    <property type="entry name" value="zf-C4_ClpX"/>
    <property type="match status" value="1"/>
</dbReference>
<gene>
    <name evidence="3" type="ORF">SAMN05421543_104160</name>
</gene>
<comment type="similarity">
    <text evidence="1">Belongs to the ClpX chaperone family.</text>
</comment>
<feature type="domain" description="ClpX-type ZB" evidence="2">
    <location>
        <begin position="88"/>
        <end position="141"/>
    </location>
</feature>
<dbReference type="SUPFAM" id="SSF57716">
    <property type="entry name" value="Glucocorticoid receptor-like (DNA-binding domain)"/>
    <property type="match status" value="1"/>
</dbReference>
<dbReference type="PROSITE" id="PS51902">
    <property type="entry name" value="CLPX_ZB"/>
    <property type="match status" value="1"/>
</dbReference>
<dbReference type="OrthoDB" id="2080806at2"/>
<keyword evidence="1" id="KW-0862">Zinc</keyword>
<dbReference type="InterPro" id="IPR010603">
    <property type="entry name" value="Znf_CppX_C4"/>
</dbReference>
<evidence type="ECO:0000313" key="3">
    <source>
        <dbReference type="EMBL" id="SFU59251.1"/>
    </source>
</evidence>
<feature type="binding site" evidence="1">
    <location>
        <position position="122"/>
    </location>
    <ligand>
        <name>Zn(2+)</name>
        <dbReference type="ChEBI" id="CHEBI:29105"/>
    </ligand>
</feature>
<keyword evidence="1" id="KW-0479">Metal-binding</keyword>
<protein>
    <submittedName>
        <fullName evidence="3">ClpX C4-type zinc finger</fullName>
    </submittedName>
</protein>
<dbReference type="GO" id="GO:0006457">
    <property type="term" value="P:protein folding"/>
    <property type="evidence" value="ECO:0007669"/>
    <property type="project" value="UniProtKB-UniRule"/>
</dbReference>
<accession>A0A1I7HF35</accession>
<organism evidence="3 4">
    <name type="scientific">Alicyclobacillus macrosporangiidus</name>
    <dbReference type="NCBI Taxonomy" id="392015"/>
    <lineage>
        <taxon>Bacteria</taxon>
        <taxon>Bacillati</taxon>
        <taxon>Bacillota</taxon>
        <taxon>Bacilli</taxon>
        <taxon>Bacillales</taxon>
        <taxon>Alicyclobacillaceae</taxon>
        <taxon>Alicyclobacillus</taxon>
    </lineage>
</organism>
<dbReference type="EMBL" id="FPBV01000004">
    <property type="protein sequence ID" value="SFU59251.1"/>
    <property type="molecule type" value="Genomic_DNA"/>
</dbReference>
<dbReference type="SMART" id="SM00994">
    <property type="entry name" value="zf-C4_ClpX"/>
    <property type="match status" value="1"/>
</dbReference>
<name>A0A1I7HF35_9BACL</name>
<proteinExistence type="inferred from homology"/>
<evidence type="ECO:0000313" key="4">
    <source>
        <dbReference type="Proteomes" id="UP000183508"/>
    </source>
</evidence>
<dbReference type="Gene3D" id="6.20.220.10">
    <property type="entry name" value="ClpX chaperone, C4-type zinc finger domain"/>
    <property type="match status" value="1"/>
</dbReference>
<dbReference type="GO" id="GO:0051082">
    <property type="term" value="F:unfolded protein binding"/>
    <property type="evidence" value="ECO:0007669"/>
    <property type="project" value="UniProtKB-UniRule"/>
</dbReference>
<sequence>MTEFRKKLFRGAKVEDLIHDLDDLSQSCERTAIQADDPLKRRFYEGMSVAYYLVSQKLKGRFEYVEEEVVNHLYTGMQRAEALRASAEQAQRTPAGGRVCSFCGRGMDEVGPLAPGPGVAICGPCAEFAKEVIAHGNDARV</sequence>
<dbReference type="InterPro" id="IPR059188">
    <property type="entry name" value="Znf_CLPX-like"/>
</dbReference>
<keyword evidence="1" id="KW-0143">Chaperone</keyword>
<dbReference type="GO" id="GO:0046983">
    <property type="term" value="F:protein dimerization activity"/>
    <property type="evidence" value="ECO:0007669"/>
    <property type="project" value="UniProtKB-UniRule"/>
</dbReference>
<feature type="binding site" evidence="1">
    <location>
        <position position="125"/>
    </location>
    <ligand>
        <name>Zn(2+)</name>
        <dbReference type="ChEBI" id="CHEBI:29105"/>
    </ligand>
</feature>
<dbReference type="InterPro" id="IPR038366">
    <property type="entry name" value="Znf_CppX_C4_sf"/>
</dbReference>
<keyword evidence="4" id="KW-1185">Reference proteome</keyword>
<feature type="binding site" evidence="1">
    <location>
        <position position="103"/>
    </location>
    <ligand>
        <name>Zn(2+)</name>
        <dbReference type="ChEBI" id="CHEBI:29105"/>
    </ligand>
</feature>
<dbReference type="GO" id="GO:0008270">
    <property type="term" value="F:zinc ion binding"/>
    <property type="evidence" value="ECO:0007669"/>
    <property type="project" value="UniProtKB-UniRule"/>
</dbReference>
<evidence type="ECO:0000256" key="1">
    <source>
        <dbReference type="PROSITE-ProRule" id="PRU01250"/>
    </source>
</evidence>
<dbReference type="STRING" id="392015.SAMN05421543_104160"/>
<reference evidence="4" key="1">
    <citation type="submission" date="2016-10" db="EMBL/GenBank/DDBJ databases">
        <authorList>
            <person name="Varghese N."/>
        </authorList>
    </citation>
    <scope>NUCLEOTIDE SEQUENCE [LARGE SCALE GENOMIC DNA]</scope>
    <source>
        <strain evidence="4">DSM 17980</strain>
    </source>
</reference>
<evidence type="ECO:0000259" key="2">
    <source>
        <dbReference type="PROSITE" id="PS51902"/>
    </source>
</evidence>
<dbReference type="Proteomes" id="UP000183508">
    <property type="component" value="Unassembled WGS sequence"/>
</dbReference>
<dbReference type="RefSeq" id="WP_074950362.1">
    <property type="nucleotide sequence ID" value="NZ_FPBV01000004.1"/>
</dbReference>
<feature type="binding site" evidence="1">
    <location>
        <position position="100"/>
    </location>
    <ligand>
        <name>Zn(2+)</name>
        <dbReference type="ChEBI" id="CHEBI:29105"/>
    </ligand>
</feature>